<protein>
    <submittedName>
        <fullName evidence="1">Class I SAM-dependent methyltransferase</fullName>
    </submittedName>
</protein>
<keyword evidence="1" id="KW-0808">Transferase</keyword>
<name>A0A4U6D795_9BACT</name>
<dbReference type="OrthoDB" id="9770553at2"/>
<dbReference type="Proteomes" id="UP000304900">
    <property type="component" value="Unassembled WGS sequence"/>
</dbReference>
<dbReference type="GO" id="GO:0008168">
    <property type="term" value="F:methyltransferase activity"/>
    <property type="evidence" value="ECO:0007669"/>
    <property type="project" value="UniProtKB-KW"/>
</dbReference>
<dbReference type="SUPFAM" id="SSF53335">
    <property type="entry name" value="S-adenosyl-L-methionine-dependent methyltransferases"/>
    <property type="match status" value="1"/>
</dbReference>
<reference evidence="1 2" key="1">
    <citation type="submission" date="2019-05" db="EMBL/GenBank/DDBJ databases">
        <title>Dyadobacter AR-3-8 sp. nov., isolated from arctic soil.</title>
        <authorList>
            <person name="Chaudhary D.K."/>
        </authorList>
    </citation>
    <scope>NUCLEOTIDE SEQUENCE [LARGE SCALE GENOMIC DNA]</scope>
    <source>
        <strain evidence="1 2">AR-3-8</strain>
    </source>
</reference>
<keyword evidence="2" id="KW-1185">Reference proteome</keyword>
<sequence>MTESLYLDGEYLKNHPNWHVEDSQWKAEKIKMILAKNNIKPTTICEIGCGAGEILNQLHSAFPDYSNFVGYDISENAIDLAQNRTKDRLKFIKGDLLLDPSSKFDLLLTIDVFEHIEDYIGFLRKCREKAEYKIFHIPLDMTVQKVLRTDVLKDARQNVGHLHYFTKETALATLVDSGYEIVDSFYTPWGFELAQKTLLKKIFQLPFRLFYNINPDLAVRIMGGSSLIVLAK</sequence>
<accession>A0A4U6D795</accession>
<evidence type="ECO:0000313" key="2">
    <source>
        <dbReference type="Proteomes" id="UP000304900"/>
    </source>
</evidence>
<dbReference type="InterPro" id="IPR029063">
    <property type="entry name" value="SAM-dependent_MTases_sf"/>
</dbReference>
<proteinExistence type="predicted"/>
<dbReference type="CDD" id="cd02440">
    <property type="entry name" value="AdoMet_MTases"/>
    <property type="match status" value="1"/>
</dbReference>
<dbReference type="PANTHER" id="PTHR43861:SF6">
    <property type="entry name" value="METHYLTRANSFERASE TYPE 11"/>
    <property type="match status" value="1"/>
</dbReference>
<keyword evidence="1" id="KW-0489">Methyltransferase</keyword>
<dbReference type="GO" id="GO:0032259">
    <property type="term" value="P:methylation"/>
    <property type="evidence" value="ECO:0007669"/>
    <property type="project" value="UniProtKB-KW"/>
</dbReference>
<evidence type="ECO:0000313" key="1">
    <source>
        <dbReference type="EMBL" id="TKT93289.1"/>
    </source>
</evidence>
<dbReference type="EMBL" id="SZVO01000002">
    <property type="protein sequence ID" value="TKT93289.1"/>
    <property type="molecule type" value="Genomic_DNA"/>
</dbReference>
<organism evidence="1 2">
    <name type="scientific">Dyadobacter frigoris</name>
    <dbReference type="NCBI Taxonomy" id="2576211"/>
    <lineage>
        <taxon>Bacteria</taxon>
        <taxon>Pseudomonadati</taxon>
        <taxon>Bacteroidota</taxon>
        <taxon>Cytophagia</taxon>
        <taxon>Cytophagales</taxon>
        <taxon>Spirosomataceae</taxon>
        <taxon>Dyadobacter</taxon>
    </lineage>
</organism>
<dbReference type="Pfam" id="PF13489">
    <property type="entry name" value="Methyltransf_23"/>
    <property type="match status" value="1"/>
</dbReference>
<dbReference type="AlphaFoldDB" id="A0A4U6D795"/>
<dbReference type="Gene3D" id="3.40.50.150">
    <property type="entry name" value="Vaccinia Virus protein VP39"/>
    <property type="match status" value="1"/>
</dbReference>
<comment type="caution">
    <text evidence="1">The sequence shown here is derived from an EMBL/GenBank/DDBJ whole genome shotgun (WGS) entry which is preliminary data.</text>
</comment>
<gene>
    <name evidence="1" type="ORF">FDK13_05395</name>
</gene>
<dbReference type="PANTHER" id="PTHR43861">
    <property type="entry name" value="TRANS-ACONITATE 2-METHYLTRANSFERASE-RELATED"/>
    <property type="match status" value="1"/>
</dbReference>